<name>A0A8S5S2M1_9CAUD</name>
<proteinExistence type="predicted"/>
<protein>
    <submittedName>
        <fullName evidence="1">Uncharacterized protein</fullName>
    </submittedName>
</protein>
<accession>A0A8S5S2M1</accession>
<reference evidence="1" key="1">
    <citation type="journal article" date="2021" name="Proc. Natl. Acad. Sci. U.S.A.">
        <title>A Catalog of Tens of Thousands of Viruses from Human Metagenomes Reveals Hidden Associations with Chronic Diseases.</title>
        <authorList>
            <person name="Tisza M.J."/>
            <person name="Buck C.B."/>
        </authorList>
    </citation>
    <scope>NUCLEOTIDE SEQUENCE</scope>
    <source>
        <strain evidence="1">CtCIv11</strain>
    </source>
</reference>
<evidence type="ECO:0000313" key="1">
    <source>
        <dbReference type="EMBL" id="DAF44914.1"/>
    </source>
</evidence>
<sequence>MCLSYLLERRMRNDYTELFWKLEPRKCMHKIV</sequence>
<dbReference type="EMBL" id="BK032513">
    <property type="protein sequence ID" value="DAF44914.1"/>
    <property type="molecule type" value="Genomic_DNA"/>
</dbReference>
<organism evidence="1">
    <name type="scientific">Siphoviridae sp. ctCIv11</name>
    <dbReference type="NCBI Taxonomy" id="2827806"/>
    <lineage>
        <taxon>Viruses</taxon>
        <taxon>Duplodnaviria</taxon>
        <taxon>Heunggongvirae</taxon>
        <taxon>Uroviricota</taxon>
        <taxon>Caudoviricetes</taxon>
    </lineage>
</organism>